<evidence type="ECO:0000256" key="2">
    <source>
        <dbReference type="ARBA" id="ARBA00022490"/>
    </source>
</evidence>
<dbReference type="InterPro" id="IPR050180">
    <property type="entry name" value="RNR_Ribonuclease"/>
</dbReference>
<dbReference type="PATRIC" id="fig|349215.9.peg.1806"/>
<evidence type="ECO:0000259" key="9">
    <source>
        <dbReference type="PROSITE" id="PS50126"/>
    </source>
</evidence>
<dbReference type="NCBIfam" id="TIGR00358">
    <property type="entry name" value="3_prime_RNase"/>
    <property type="match status" value="1"/>
</dbReference>
<dbReference type="GO" id="GO:0003723">
    <property type="term" value="F:RNA binding"/>
    <property type="evidence" value="ECO:0007669"/>
    <property type="project" value="UniProtKB-UniRule"/>
</dbReference>
<feature type="compositionally biased region" description="Basic residues" evidence="8">
    <location>
        <begin position="775"/>
        <end position="785"/>
    </location>
</feature>
<comment type="catalytic activity">
    <reaction evidence="1 7">
        <text>Exonucleolytic cleavage in the 3'- to 5'-direction to yield nucleoside 5'-phosphates.</text>
        <dbReference type="EC" id="3.1.13.1"/>
    </reaction>
</comment>
<dbReference type="InterPro" id="IPR001900">
    <property type="entry name" value="RNase_II/R"/>
</dbReference>
<dbReference type="Proteomes" id="UP000011932">
    <property type="component" value="Chromosome"/>
</dbReference>
<dbReference type="InterPro" id="IPR004476">
    <property type="entry name" value="RNase_II/RNase_R"/>
</dbReference>
<dbReference type="PANTHER" id="PTHR23355:SF9">
    <property type="entry name" value="DIS3-LIKE EXONUCLEASE 2"/>
    <property type="match status" value="1"/>
</dbReference>
<evidence type="ECO:0000256" key="8">
    <source>
        <dbReference type="SAM" id="MobiDB-lite"/>
    </source>
</evidence>
<dbReference type="InterPro" id="IPR012340">
    <property type="entry name" value="NA-bd_OB-fold"/>
</dbReference>
<protein>
    <recommendedName>
        <fullName evidence="7">Ribonuclease R</fullName>
        <shortName evidence="7">RNase R</shortName>
        <ecNumber evidence="7">3.1.13.1</ecNumber>
    </recommendedName>
</protein>
<sequence length="785" mass="86783">MDLYMKKFDPSAITDLLNASPEPLTKRQIAEALDIKGEEARVDLKRALRALEDDGIIIKQPGQTYGIPEALPAVAIIEVTDIDLDGDTLARPVDWSEEYQGPAPRIEITPDANKGHPALAPGDRALAKLSRVAPNMYEARVIRQLDTERGRVMGLVVRTKSGFILRPANKKAKYDFDIAQKDLNGADENDLVVAEIQPSRGVRNGKVRVKEIIGSRNDPKAISLLALNEAGLRETFPDAVLRETEKMTVPTLDKRDDLRRWPLVTIDGIDARDFDDAVFAEKDTENGGYHLIVAIADVAFYVRPDSNLDREAYRRGNSTYFPDRVVPMLPEALSNDLCSLRPNEDRACMAVHMWIDESGNLQKYKFVRGLMRSKARLIYEQVQAARDGTPDATTGPLMDDVINPLYEVYEILQKSRNERGALDLDIPERKIVLNDKNEMTGVAVRARYDSHKLIEEFMILANVAAAMALEARKAPCMYRIHDRPSAEKIDAAADFIDSFGLSLPRGQVIRPAQLNGILRQADKLPYGHLVHQMILRSQAQAIYHPDNIGHFGLALEKYAHFTSPIRRYADLVVHRSLIRAWNLGPGGLSDEEVVQMEEIADHISQTERTSAEAERNAVDRFAATFLSTQIGAQFSGRISGVTRFGLFVTLDESGADGIVPIRTLPNDFYDHVEDQHALIGQRSGRIYRLGASIAVQLKEADPLTGGTVFAVIGTEGADIPGLTFKKTLHNSGKPSKKKPFHRGGPRKGSGKPSSHRGQGGGFRGASDGQPGKKPGGPKRGGKKRR</sequence>
<dbReference type="HAMAP" id="MF_01895">
    <property type="entry name" value="RNase_R"/>
    <property type="match status" value="1"/>
</dbReference>
<dbReference type="SMART" id="SM00955">
    <property type="entry name" value="RNB"/>
    <property type="match status" value="1"/>
</dbReference>
<gene>
    <name evidence="7" type="primary">rnr</name>
    <name evidence="10" type="ORF">A11S_1862</name>
</gene>
<dbReference type="InterPro" id="IPR022966">
    <property type="entry name" value="RNase_II/R_CS"/>
</dbReference>
<keyword evidence="6 7" id="KW-0694">RNA-binding</keyword>
<evidence type="ECO:0000256" key="5">
    <source>
        <dbReference type="ARBA" id="ARBA00022839"/>
    </source>
</evidence>
<proteinExistence type="inferred from homology"/>
<evidence type="ECO:0000256" key="1">
    <source>
        <dbReference type="ARBA" id="ARBA00001849"/>
    </source>
</evidence>
<dbReference type="NCBIfam" id="TIGR02063">
    <property type="entry name" value="RNase_R"/>
    <property type="match status" value="1"/>
</dbReference>
<dbReference type="AlphaFoldDB" id="M4VZQ0"/>
<keyword evidence="2 7" id="KW-0963">Cytoplasm</keyword>
<dbReference type="InterPro" id="IPR011805">
    <property type="entry name" value="RNase_R"/>
</dbReference>
<feature type="domain" description="S1 motif" evidence="9">
    <location>
        <begin position="631"/>
        <end position="712"/>
    </location>
</feature>
<keyword evidence="4 7" id="KW-0378">Hydrolase</keyword>
<dbReference type="InterPro" id="IPR003029">
    <property type="entry name" value="S1_domain"/>
</dbReference>
<dbReference type="Gene3D" id="2.40.50.140">
    <property type="entry name" value="Nucleic acid-binding proteins"/>
    <property type="match status" value="1"/>
</dbReference>
<evidence type="ECO:0000256" key="6">
    <source>
        <dbReference type="ARBA" id="ARBA00022884"/>
    </source>
</evidence>
<dbReference type="PROSITE" id="PS50126">
    <property type="entry name" value="S1"/>
    <property type="match status" value="1"/>
</dbReference>
<dbReference type="EC" id="3.1.13.1" evidence="7"/>
<comment type="similarity">
    <text evidence="7">Belongs to the RNR ribonuclease family. RNase R subfamily.</text>
</comment>
<dbReference type="GO" id="GO:0006402">
    <property type="term" value="P:mRNA catabolic process"/>
    <property type="evidence" value="ECO:0007669"/>
    <property type="project" value="TreeGrafter"/>
</dbReference>
<dbReference type="SUPFAM" id="SSF50249">
    <property type="entry name" value="Nucleic acid-binding proteins"/>
    <property type="match status" value="2"/>
</dbReference>
<dbReference type="KEGG" id="man:A11S_1862"/>
<dbReference type="CDD" id="cd04471">
    <property type="entry name" value="S1_RNase_R"/>
    <property type="match status" value="1"/>
</dbReference>
<keyword evidence="3 7" id="KW-0540">Nuclease</keyword>
<feature type="compositionally biased region" description="Basic residues" evidence="8">
    <location>
        <begin position="734"/>
        <end position="749"/>
    </location>
</feature>
<evidence type="ECO:0000313" key="11">
    <source>
        <dbReference type="Proteomes" id="UP000011932"/>
    </source>
</evidence>
<dbReference type="STRING" id="349215.A11S_1862"/>
<dbReference type="Pfam" id="PF00773">
    <property type="entry name" value="RNB"/>
    <property type="match status" value="1"/>
</dbReference>
<dbReference type="InterPro" id="IPR040476">
    <property type="entry name" value="CSD2"/>
</dbReference>
<evidence type="ECO:0000256" key="7">
    <source>
        <dbReference type="HAMAP-Rule" id="MF_01895"/>
    </source>
</evidence>
<dbReference type="GO" id="GO:0008859">
    <property type="term" value="F:exoribonuclease II activity"/>
    <property type="evidence" value="ECO:0007669"/>
    <property type="project" value="UniProtKB-UniRule"/>
</dbReference>
<evidence type="ECO:0000256" key="3">
    <source>
        <dbReference type="ARBA" id="ARBA00022722"/>
    </source>
</evidence>
<name>M4VZQ0_9BACT</name>
<comment type="subcellular location">
    <subcellularLocation>
        <location evidence="7">Cytoplasm</location>
    </subcellularLocation>
</comment>
<evidence type="ECO:0000313" key="10">
    <source>
        <dbReference type="EMBL" id="AGH98664.1"/>
    </source>
</evidence>
<dbReference type="GO" id="GO:0005829">
    <property type="term" value="C:cytosol"/>
    <property type="evidence" value="ECO:0007669"/>
    <property type="project" value="TreeGrafter"/>
</dbReference>
<organism evidence="10 11">
    <name type="scientific">Micavibrio aeruginosavorus EPB</name>
    <dbReference type="NCBI Taxonomy" id="349215"/>
    <lineage>
        <taxon>Bacteria</taxon>
        <taxon>Pseudomonadati</taxon>
        <taxon>Bdellovibrionota</taxon>
        <taxon>Bdellovibrionia</taxon>
        <taxon>Bdellovibrionales</taxon>
        <taxon>Pseudobdellovibrionaceae</taxon>
        <taxon>Micavibrio</taxon>
    </lineage>
</organism>
<dbReference type="Pfam" id="PF00575">
    <property type="entry name" value="S1"/>
    <property type="match status" value="1"/>
</dbReference>
<accession>M4VZQ0</accession>
<dbReference type="Pfam" id="PF17876">
    <property type="entry name" value="CSD2"/>
    <property type="match status" value="1"/>
</dbReference>
<feature type="region of interest" description="Disordered" evidence="8">
    <location>
        <begin position="723"/>
        <end position="785"/>
    </location>
</feature>
<dbReference type="EMBL" id="CP003538">
    <property type="protein sequence ID" value="AGH98664.1"/>
    <property type="molecule type" value="Genomic_DNA"/>
</dbReference>
<dbReference type="PROSITE" id="PS01175">
    <property type="entry name" value="RIBONUCLEASE_II"/>
    <property type="match status" value="1"/>
</dbReference>
<comment type="function">
    <text evidence="7">3'-5' exoribonuclease that releases 5'-nucleoside monophosphates and is involved in maturation of structured RNAs.</text>
</comment>
<keyword evidence="5 7" id="KW-0269">Exonuclease</keyword>
<reference evidence="10 11" key="1">
    <citation type="journal article" date="2013" name="ISME J.">
        <title>By their genes ye shall know them: genomic signatures of predatory bacteria.</title>
        <authorList>
            <person name="Pasternak Z."/>
            <person name="Pietrokovski S."/>
            <person name="Rotem O."/>
            <person name="Gophna U."/>
            <person name="Lurie-Weinberger M.N."/>
            <person name="Jurkevitch E."/>
        </authorList>
    </citation>
    <scope>NUCLEOTIDE SEQUENCE [LARGE SCALE GENOMIC DNA]</scope>
    <source>
        <strain evidence="10">EPB</strain>
    </source>
</reference>
<dbReference type="HOGENOM" id="CLU_002333_7_1_5"/>
<dbReference type="PANTHER" id="PTHR23355">
    <property type="entry name" value="RIBONUCLEASE"/>
    <property type="match status" value="1"/>
</dbReference>
<dbReference type="SMART" id="SM00316">
    <property type="entry name" value="S1"/>
    <property type="match status" value="1"/>
</dbReference>
<evidence type="ECO:0000256" key="4">
    <source>
        <dbReference type="ARBA" id="ARBA00022801"/>
    </source>
</evidence>